<dbReference type="AlphaFoldDB" id="A0A1H3LJA0"/>
<comment type="similarity">
    <text evidence="1 2">Belongs to the UPF0125 (RnfH) family.</text>
</comment>
<name>A0A1H3LJA0_9GAMM</name>
<dbReference type="EMBL" id="FNPK01000018">
    <property type="protein sequence ID" value="SDY64219.1"/>
    <property type="molecule type" value="Genomic_DNA"/>
</dbReference>
<dbReference type="HAMAP" id="MF_00460">
    <property type="entry name" value="UPF0125_RnfH"/>
    <property type="match status" value="1"/>
</dbReference>
<proteinExistence type="inferred from homology"/>
<dbReference type="SUPFAM" id="SSF54285">
    <property type="entry name" value="MoaD/ThiS"/>
    <property type="match status" value="1"/>
</dbReference>
<protein>
    <recommendedName>
        <fullName evidence="2">UPF0125 protein SAMN05421643_11826</fullName>
    </recommendedName>
</protein>
<dbReference type="PANTHER" id="PTHR37483:SF1">
    <property type="entry name" value="UPF0125 PROTEIN RATB"/>
    <property type="match status" value="1"/>
</dbReference>
<reference evidence="4" key="1">
    <citation type="submission" date="2016-10" db="EMBL/GenBank/DDBJ databases">
        <authorList>
            <person name="Varghese N."/>
            <person name="Submissions S."/>
        </authorList>
    </citation>
    <scope>NUCLEOTIDE SEQUENCE [LARGE SCALE GENOMIC DNA]</scope>
    <source>
        <strain evidence="4">ANC 5109</strain>
    </source>
</reference>
<sequence>MNEIPQVWVAYAAQDQQFLIAVPFQQGMTAFDAIEQSGIRAQTDLPEPLALGVFGVRLQDPDQRLQFGDRVEIYRALTINPQDIRRKRAAENPVGRYCRGNRFKQLK</sequence>
<dbReference type="InterPro" id="IPR016155">
    <property type="entry name" value="Mopterin_synth/thiamin_S_b"/>
</dbReference>
<evidence type="ECO:0000256" key="1">
    <source>
        <dbReference type="ARBA" id="ARBA00010645"/>
    </source>
</evidence>
<dbReference type="STRING" id="595670.SAMN05421643_11826"/>
<dbReference type="Gene3D" id="3.10.20.280">
    <property type="entry name" value="RnfH-like"/>
    <property type="match status" value="1"/>
</dbReference>
<accession>A0A1H3LJA0</accession>
<dbReference type="Proteomes" id="UP000199035">
    <property type="component" value="Unassembled WGS sequence"/>
</dbReference>
<evidence type="ECO:0000313" key="3">
    <source>
        <dbReference type="EMBL" id="SDY64219.1"/>
    </source>
</evidence>
<dbReference type="Pfam" id="PF03658">
    <property type="entry name" value="Ub-RnfH"/>
    <property type="match status" value="1"/>
</dbReference>
<dbReference type="InterPro" id="IPR005346">
    <property type="entry name" value="RnfH"/>
</dbReference>
<evidence type="ECO:0000256" key="2">
    <source>
        <dbReference type="HAMAP-Rule" id="MF_00460"/>
    </source>
</evidence>
<evidence type="ECO:0000313" key="4">
    <source>
        <dbReference type="Proteomes" id="UP000199035"/>
    </source>
</evidence>
<gene>
    <name evidence="3" type="ORF">SAMN05421643_11826</name>
</gene>
<organism evidence="3 4">
    <name type="scientific">Acinetobacter kyonggiensis</name>
    <dbReference type="NCBI Taxonomy" id="595670"/>
    <lineage>
        <taxon>Bacteria</taxon>
        <taxon>Pseudomonadati</taxon>
        <taxon>Pseudomonadota</taxon>
        <taxon>Gammaproteobacteria</taxon>
        <taxon>Moraxellales</taxon>
        <taxon>Moraxellaceae</taxon>
        <taxon>Acinetobacter</taxon>
    </lineage>
</organism>
<keyword evidence="4" id="KW-1185">Reference proteome</keyword>
<dbReference type="InterPro" id="IPR037021">
    <property type="entry name" value="RnfH_sf"/>
</dbReference>
<dbReference type="RefSeq" id="WP_092691515.1">
    <property type="nucleotide sequence ID" value="NZ_FNPK01000018.1"/>
</dbReference>
<dbReference type="PANTHER" id="PTHR37483">
    <property type="entry name" value="UPF0125 PROTEIN RATB"/>
    <property type="match status" value="1"/>
</dbReference>